<dbReference type="InterPro" id="IPR036397">
    <property type="entry name" value="RNaseH_sf"/>
</dbReference>
<dbReference type="GO" id="GO:0015074">
    <property type="term" value="P:DNA integration"/>
    <property type="evidence" value="ECO:0007669"/>
    <property type="project" value="InterPro"/>
</dbReference>
<dbReference type="InterPro" id="IPR039537">
    <property type="entry name" value="Retrotran_Ty1/copia-like"/>
</dbReference>
<proteinExistence type="predicted"/>
<feature type="domain" description="Integrase catalytic" evidence="3">
    <location>
        <begin position="320"/>
        <end position="438"/>
    </location>
</feature>
<dbReference type="SUPFAM" id="SSF53098">
    <property type="entry name" value="Ribonuclease H-like"/>
    <property type="match status" value="1"/>
</dbReference>
<evidence type="ECO:0000256" key="1">
    <source>
        <dbReference type="ARBA" id="ARBA00022723"/>
    </source>
</evidence>
<dbReference type="PROSITE" id="PS50994">
    <property type="entry name" value="INTEGRASE"/>
    <property type="match status" value="1"/>
</dbReference>
<organism evidence="4">
    <name type="scientific">Tanacetum cinerariifolium</name>
    <name type="common">Dalmatian daisy</name>
    <name type="synonym">Chrysanthemum cinerariifolium</name>
    <dbReference type="NCBI Taxonomy" id="118510"/>
    <lineage>
        <taxon>Eukaryota</taxon>
        <taxon>Viridiplantae</taxon>
        <taxon>Streptophyta</taxon>
        <taxon>Embryophyta</taxon>
        <taxon>Tracheophyta</taxon>
        <taxon>Spermatophyta</taxon>
        <taxon>Magnoliopsida</taxon>
        <taxon>eudicotyledons</taxon>
        <taxon>Gunneridae</taxon>
        <taxon>Pentapetalae</taxon>
        <taxon>asterids</taxon>
        <taxon>campanulids</taxon>
        <taxon>Asterales</taxon>
        <taxon>Asteraceae</taxon>
        <taxon>Asteroideae</taxon>
        <taxon>Anthemideae</taxon>
        <taxon>Anthemidinae</taxon>
        <taxon>Tanacetum</taxon>
    </lineage>
</organism>
<evidence type="ECO:0000313" key="4">
    <source>
        <dbReference type="EMBL" id="GEU33498.1"/>
    </source>
</evidence>
<dbReference type="InterPro" id="IPR013103">
    <property type="entry name" value="RVT_2"/>
</dbReference>
<dbReference type="InterPro" id="IPR043502">
    <property type="entry name" value="DNA/RNA_pol_sf"/>
</dbReference>
<dbReference type="Pfam" id="PF07727">
    <property type="entry name" value="RVT_2"/>
    <property type="match status" value="1"/>
</dbReference>
<dbReference type="GO" id="GO:0016787">
    <property type="term" value="F:hydrolase activity"/>
    <property type="evidence" value="ECO:0007669"/>
    <property type="project" value="UniProtKB-KW"/>
</dbReference>
<evidence type="ECO:0000256" key="2">
    <source>
        <dbReference type="ARBA" id="ARBA00022801"/>
    </source>
</evidence>
<evidence type="ECO:0000259" key="3">
    <source>
        <dbReference type="PROSITE" id="PS50994"/>
    </source>
</evidence>
<dbReference type="Gene3D" id="3.30.420.10">
    <property type="entry name" value="Ribonuclease H-like superfamily/Ribonuclease H"/>
    <property type="match status" value="1"/>
</dbReference>
<dbReference type="GO" id="GO:0046872">
    <property type="term" value="F:metal ion binding"/>
    <property type="evidence" value="ECO:0007669"/>
    <property type="project" value="UniProtKB-KW"/>
</dbReference>
<reference evidence="4" key="1">
    <citation type="journal article" date="2019" name="Sci. Rep.">
        <title>Draft genome of Tanacetum cinerariifolium, the natural source of mosquito coil.</title>
        <authorList>
            <person name="Yamashiro T."/>
            <person name="Shiraishi A."/>
            <person name="Satake H."/>
            <person name="Nakayama K."/>
        </authorList>
    </citation>
    <scope>NUCLEOTIDE SEQUENCE</scope>
</reference>
<dbReference type="SUPFAM" id="SSF56672">
    <property type="entry name" value="DNA/RNA polymerases"/>
    <property type="match status" value="1"/>
</dbReference>
<dbReference type="AlphaFoldDB" id="A0A6L2J943"/>
<name>A0A6L2J943_TANCI</name>
<dbReference type="InterPro" id="IPR012337">
    <property type="entry name" value="RNaseH-like_sf"/>
</dbReference>
<protein>
    <submittedName>
        <fullName evidence="4">Retrovirus-related Pol polyprotein from transposon TNT 1-94</fullName>
    </submittedName>
</protein>
<dbReference type="GO" id="GO:0003676">
    <property type="term" value="F:nucleic acid binding"/>
    <property type="evidence" value="ECO:0007669"/>
    <property type="project" value="InterPro"/>
</dbReference>
<dbReference type="PANTHER" id="PTHR42648:SF31">
    <property type="entry name" value="RNA-DIRECTED DNA POLYMERASE"/>
    <property type="match status" value="1"/>
</dbReference>
<comment type="caution">
    <text evidence="4">The sequence shown here is derived from an EMBL/GenBank/DDBJ whole genome shotgun (WGS) entry which is preliminary data.</text>
</comment>
<dbReference type="Pfam" id="PF14244">
    <property type="entry name" value="Retrotran_gag_3"/>
    <property type="match status" value="1"/>
</dbReference>
<keyword evidence="2" id="KW-0378">Hydrolase</keyword>
<keyword evidence="1" id="KW-0479">Metal-binding</keyword>
<accession>A0A6L2J943</accession>
<dbReference type="InterPro" id="IPR029472">
    <property type="entry name" value="Copia-like_N"/>
</dbReference>
<sequence length="662" mass="75166">MAIPLQPRLTYQYVTNPNVTNPNIINIVNDPLYIASSAHPGMVLTNTPFNGSNFHGWSRNVKMALGAKLKLGFIDGSCTKPQVDDVDKQVTNHVFEPTAFFANMNNKGGNSGRRDVKNGKKAKKSRRMAAHVNSGFDEHFHGDTPFDMESENKIGFEKWWGRSEVVAAVCQEIMKMFKGKGIMEDKNYACTSHADGKLIQTNNLTTHFYPKDFMFQDPSTKKIVAVGKGSRCLYIYKPTTNQVTFFNSVSEFSNSHKQFSPTVCFNKNAYSNYVYKQSVDVHIFHAWFGHIAVSKLIYIPVCNSMDLSKFSCECCMLSKSHRLPFQLSNSMSKNAIELLHIDLWGPYKQSALNGAHYFFTIVDDHTRATWTYLVHTKNQIPVVITSFLAYVEIHFQTKPKFIRSDNRTKIVNSECATVYQQKGILHQSSIDFKGIPQSHIVFLANAFPTSDPTTFYQASSDSGWIEAMNKELVDLESNITWTLTSLPSGHIHISSKWVYKTKYHPDGSEERKKARLVVRGFNQKEGLDYKHTFSPVAKLAIVRVLVALAAAKQWPLHQLDVNNTFLHGYIDEEIYMLPPQVYNKDAKCQVCKLKRSLYGLKQASRQWNHELTKFLTSLGYEQSKLDYSLFVKNNKASFTAALVYVDDVLITGNSEEEIINLT</sequence>
<dbReference type="Pfam" id="PF00665">
    <property type="entry name" value="rve"/>
    <property type="match status" value="1"/>
</dbReference>
<gene>
    <name evidence="4" type="ORF">Tci_005476</name>
</gene>
<dbReference type="PANTHER" id="PTHR42648">
    <property type="entry name" value="TRANSPOSASE, PUTATIVE-RELATED"/>
    <property type="match status" value="1"/>
</dbReference>
<dbReference type="InterPro" id="IPR001584">
    <property type="entry name" value="Integrase_cat-core"/>
</dbReference>
<dbReference type="EMBL" id="BKCJ010000471">
    <property type="protein sequence ID" value="GEU33498.1"/>
    <property type="molecule type" value="Genomic_DNA"/>
</dbReference>